<dbReference type="AlphaFoldDB" id="A0A385ETK7"/>
<accession>A0A385ETK7</accession>
<sequence length="161" mass="18458">MATQIHGLEPALRKMQAIGNEKTVKRIARKAMRQAMNIARDEARQKVKRLDDPTTPEKIWKEIVVQNGRSRNKNTLVMRVGVRGGARIPYTNNAQNRRSGRVGKTYQTDGRVFYWRFLELGTSRQPATPFLRPALYENIEQITDKFVQVFNFELSVVLGAA</sequence>
<dbReference type="RefSeq" id="WP_000235306.1">
    <property type="nucleotide sequence ID" value="NZ_AERY01000156.1"/>
</dbReference>
<evidence type="ECO:0000313" key="1">
    <source>
        <dbReference type="EMBL" id="AXQ89591.1"/>
    </source>
</evidence>
<dbReference type="EMBL" id="CP031743">
    <property type="protein sequence ID" value="AXQ89591.1"/>
    <property type="molecule type" value="Genomic_DNA"/>
</dbReference>
<dbReference type="NCBIfam" id="TIGR01725">
    <property type="entry name" value="phge_HK97_gp10"/>
    <property type="match status" value="1"/>
</dbReference>
<gene>
    <name evidence="1" type="ORF">BSF95_01198</name>
</gene>
<protein>
    <recommendedName>
        <fullName evidence="2">HK97 gp10 family phage protein</fullName>
    </recommendedName>
</protein>
<reference evidence="1" key="1">
    <citation type="submission" date="2018-08" db="EMBL/GenBank/DDBJ databases">
        <title>Complete genome sequence of Acinetobacter baumannii strain WM99c.</title>
        <authorList>
            <person name="Nigro S.J."/>
            <person name="Wick R.R."/>
            <person name="Holt K.E."/>
            <person name="Hall R.M."/>
        </authorList>
    </citation>
    <scope>NUCLEOTIDE SEQUENCE</scope>
    <source>
        <strain evidence="1">WM99c</strain>
    </source>
</reference>
<dbReference type="InterPro" id="IPR010064">
    <property type="entry name" value="HK97-gp10_tail"/>
</dbReference>
<evidence type="ECO:0008006" key="2">
    <source>
        <dbReference type="Google" id="ProtNLM"/>
    </source>
</evidence>
<proteinExistence type="predicted"/>
<name>A0A385ETK7_ACIBA</name>
<dbReference type="Pfam" id="PF04883">
    <property type="entry name" value="HK97-gp10_like"/>
    <property type="match status" value="1"/>
</dbReference>
<organism evidence="1">
    <name type="scientific">Acinetobacter baumannii WM99c</name>
    <dbReference type="NCBI Taxonomy" id="945555"/>
    <lineage>
        <taxon>Bacteria</taxon>
        <taxon>Pseudomonadati</taxon>
        <taxon>Pseudomonadota</taxon>
        <taxon>Gammaproteobacteria</taxon>
        <taxon>Moraxellales</taxon>
        <taxon>Moraxellaceae</taxon>
        <taxon>Acinetobacter</taxon>
        <taxon>Acinetobacter calcoaceticus/baumannii complex</taxon>
    </lineage>
</organism>